<keyword evidence="1" id="KW-0238">DNA-binding</keyword>
<dbReference type="SUPFAM" id="SSF47413">
    <property type="entry name" value="lambda repressor-like DNA-binding domains"/>
    <property type="match status" value="1"/>
</dbReference>
<dbReference type="Proteomes" id="UP000291949">
    <property type="component" value="Unassembled WGS sequence"/>
</dbReference>
<dbReference type="SMART" id="SM00530">
    <property type="entry name" value="HTH_XRE"/>
    <property type="match status" value="1"/>
</dbReference>
<gene>
    <name evidence="3" type="ORF">EQ811_12285</name>
</gene>
<dbReference type="CDD" id="cd00093">
    <property type="entry name" value="HTH_XRE"/>
    <property type="match status" value="1"/>
</dbReference>
<evidence type="ECO:0000313" key="3">
    <source>
        <dbReference type="EMBL" id="TBW74911.1"/>
    </source>
</evidence>
<dbReference type="AlphaFoldDB" id="A0A7Z7YTF3"/>
<dbReference type="InterPro" id="IPR010982">
    <property type="entry name" value="Lambda_DNA-bd_dom_sf"/>
</dbReference>
<evidence type="ECO:0000259" key="2">
    <source>
        <dbReference type="PROSITE" id="PS50943"/>
    </source>
</evidence>
<sequence length="67" mass="7931">MKHRLKEFRSHNKYTQKYLSECTGISRQTISLIERNKLTPSISIAINLSKFFNEKVENVFIIETQDL</sequence>
<dbReference type="InterPro" id="IPR001387">
    <property type="entry name" value="Cro/C1-type_HTH"/>
</dbReference>
<accession>A0A7Z7YTF3</accession>
<dbReference type="EMBL" id="SCHC01000019">
    <property type="protein sequence ID" value="TBW74911.1"/>
    <property type="molecule type" value="Genomic_DNA"/>
</dbReference>
<organism evidence="3 4">
    <name type="scientific">Staphylococcus capitis</name>
    <dbReference type="NCBI Taxonomy" id="29388"/>
    <lineage>
        <taxon>Bacteria</taxon>
        <taxon>Bacillati</taxon>
        <taxon>Bacillota</taxon>
        <taxon>Bacilli</taxon>
        <taxon>Bacillales</taxon>
        <taxon>Staphylococcaceae</taxon>
        <taxon>Staphylococcus</taxon>
    </lineage>
</organism>
<dbReference type="RefSeq" id="WP_154812176.1">
    <property type="nucleotide sequence ID" value="NZ_JAVLJW010000026.1"/>
</dbReference>
<comment type="caution">
    <text evidence="3">The sequence shown here is derived from an EMBL/GenBank/DDBJ whole genome shotgun (WGS) entry which is preliminary data.</text>
</comment>
<feature type="domain" description="HTH cro/C1-type" evidence="2">
    <location>
        <begin position="5"/>
        <end position="59"/>
    </location>
</feature>
<proteinExistence type="predicted"/>
<dbReference type="GO" id="GO:0003677">
    <property type="term" value="F:DNA binding"/>
    <property type="evidence" value="ECO:0007669"/>
    <property type="project" value="UniProtKB-KW"/>
</dbReference>
<dbReference type="PANTHER" id="PTHR46558">
    <property type="entry name" value="TRACRIPTIONAL REGULATORY PROTEIN-RELATED-RELATED"/>
    <property type="match status" value="1"/>
</dbReference>
<dbReference type="PANTHER" id="PTHR46558:SF12">
    <property type="entry name" value="DNA-BINDING PROTEIN"/>
    <property type="match status" value="1"/>
</dbReference>
<dbReference type="Pfam" id="PF01381">
    <property type="entry name" value="HTH_3"/>
    <property type="match status" value="1"/>
</dbReference>
<evidence type="ECO:0000313" key="4">
    <source>
        <dbReference type="Proteomes" id="UP000291949"/>
    </source>
</evidence>
<reference evidence="3 4" key="1">
    <citation type="journal article" date="2019" name="Sci. Transl. Med.">
        <title>Quorum sensing between bacterial species on the skin protects against epidermal injury in atopic dermatitis.</title>
        <authorList>
            <person name="Williams M.R."/>
        </authorList>
    </citation>
    <scope>NUCLEOTIDE SEQUENCE [LARGE SCALE GENOMIC DNA]</scope>
    <source>
        <strain evidence="3 4">H8</strain>
    </source>
</reference>
<protein>
    <submittedName>
        <fullName evidence="3">Transcriptional regulator</fullName>
    </submittedName>
</protein>
<evidence type="ECO:0000256" key="1">
    <source>
        <dbReference type="ARBA" id="ARBA00023125"/>
    </source>
</evidence>
<name>A0A7Z7YTF3_STACP</name>
<dbReference type="PROSITE" id="PS50943">
    <property type="entry name" value="HTH_CROC1"/>
    <property type="match status" value="1"/>
</dbReference>
<dbReference type="Gene3D" id="1.10.260.40">
    <property type="entry name" value="lambda repressor-like DNA-binding domains"/>
    <property type="match status" value="1"/>
</dbReference>